<name>R0CZY3_CAUVI</name>
<evidence type="ECO:0000313" key="5">
    <source>
        <dbReference type="EMBL" id="ENZ81800.1"/>
    </source>
</evidence>
<dbReference type="Proteomes" id="UP000013063">
    <property type="component" value="Unassembled WGS sequence"/>
</dbReference>
<dbReference type="PIRSF" id="PIRSF000136">
    <property type="entry name" value="LGO_GLO"/>
    <property type="match status" value="1"/>
</dbReference>
<comment type="caution">
    <text evidence="5">The sequence shown here is derived from an EMBL/GenBank/DDBJ whole genome shotgun (WGS) entry which is preliminary data.</text>
</comment>
<keyword evidence="6" id="KW-1185">Reference proteome</keyword>
<dbReference type="Pfam" id="PF04030">
    <property type="entry name" value="ALO"/>
    <property type="match status" value="1"/>
</dbReference>
<keyword evidence="3" id="KW-0560">Oxidoreductase</keyword>
<evidence type="ECO:0000256" key="1">
    <source>
        <dbReference type="ARBA" id="ARBA00022630"/>
    </source>
</evidence>
<dbReference type="Gene3D" id="3.30.43.10">
    <property type="entry name" value="Uridine Diphospho-n-acetylenolpyruvylglucosamine Reductase, domain 2"/>
    <property type="match status" value="1"/>
</dbReference>
<dbReference type="InterPro" id="IPR006094">
    <property type="entry name" value="Oxid_FAD_bind_N"/>
</dbReference>
<dbReference type="InterPro" id="IPR016166">
    <property type="entry name" value="FAD-bd_PCMH"/>
</dbReference>
<dbReference type="GO" id="GO:0016020">
    <property type="term" value="C:membrane"/>
    <property type="evidence" value="ECO:0007669"/>
    <property type="project" value="InterPro"/>
</dbReference>
<evidence type="ECO:0000313" key="6">
    <source>
        <dbReference type="Proteomes" id="UP000013063"/>
    </source>
</evidence>
<dbReference type="RefSeq" id="WP_004619653.1">
    <property type="nucleotide sequence ID" value="NZ_APMP01000012.1"/>
</dbReference>
<dbReference type="AlphaFoldDB" id="R0CZY3"/>
<proteinExistence type="predicted"/>
<dbReference type="PATRIC" id="fig|1292034.3.peg.2211"/>
<evidence type="ECO:0000259" key="4">
    <source>
        <dbReference type="PROSITE" id="PS51387"/>
    </source>
</evidence>
<dbReference type="PROSITE" id="PS51387">
    <property type="entry name" value="FAD_PCMH"/>
    <property type="match status" value="1"/>
</dbReference>
<dbReference type="Gene3D" id="1.10.45.10">
    <property type="entry name" value="Vanillyl-alcohol Oxidase, Chain A, domain 4"/>
    <property type="match status" value="1"/>
</dbReference>
<reference evidence="5 6" key="1">
    <citation type="journal article" date="2013" name="Genome Announc.">
        <title>Draft Genome Sequence for Caulobacter sp. Strain OR37, a Bacterium Tolerant to Heavy Metals.</title>
        <authorList>
            <person name="Utturkar S.M."/>
            <person name="Bollmann A."/>
            <person name="Brzoska R.M."/>
            <person name="Klingeman D.M."/>
            <person name="Epstein S.E."/>
            <person name="Palumbo A.V."/>
            <person name="Brown S.D."/>
        </authorList>
    </citation>
    <scope>NUCLEOTIDE SEQUENCE [LARGE SCALE GENOMIC DNA]</scope>
    <source>
        <strain evidence="5 6">OR37</strain>
    </source>
</reference>
<keyword evidence="1" id="KW-0285">Flavoprotein</keyword>
<dbReference type="InterPro" id="IPR007173">
    <property type="entry name" value="ALO_C"/>
</dbReference>
<accession>R0CZY3</accession>
<dbReference type="Gene3D" id="3.30.465.10">
    <property type="match status" value="1"/>
</dbReference>
<protein>
    <submittedName>
        <fullName evidence="5">FAD-linked oxidoreductase</fullName>
    </submittedName>
</protein>
<dbReference type="STRING" id="1292034.OR37_02226"/>
<feature type="domain" description="FAD-binding PCMH-type" evidence="4">
    <location>
        <begin position="55"/>
        <end position="220"/>
    </location>
</feature>
<dbReference type="InterPro" id="IPR016171">
    <property type="entry name" value="Vanillyl_alc_oxidase_C-sub2"/>
</dbReference>
<organism evidence="5 6">
    <name type="scientific">Caulobacter vibrioides OR37</name>
    <dbReference type="NCBI Taxonomy" id="1292034"/>
    <lineage>
        <taxon>Bacteria</taxon>
        <taxon>Pseudomonadati</taxon>
        <taxon>Pseudomonadota</taxon>
        <taxon>Alphaproteobacteria</taxon>
        <taxon>Caulobacterales</taxon>
        <taxon>Caulobacteraceae</taxon>
        <taxon>Caulobacter</taxon>
    </lineage>
</organism>
<dbReference type="OrthoDB" id="9800184at2"/>
<dbReference type="NCBIfam" id="TIGR01679">
    <property type="entry name" value="bact_FAD_ox"/>
    <property type="match status" value="1"/>
</dbReference>
<dbReference type="InterPro" id="IPR016169">
    <property type="entry name" value="FAD-bd_PCMH_sub2"/>
</dbReference>
<evidence type="ECO:0000256" key="2">
    <source>
        <dbReference type="ARBA" id="ARBA00022827"/>
    </source>
</evidence>
<gene>
    <name evidence="5" type="ORF">OR37_02226</name>
</gene>
<dbReference type="InterPro" id="IPR036318">
    <property type="entry name" value="FAD-bd_PCMH-like_sf"/>
</dbReference>
<dbReference type="SUPFAM" id="SSF56176">
    <property type="entry name" value="FAD-binding/transporter-associated domain-like"/>
    <property type="match status" value="1"/>
</dbReference>
<evidence type="ECO:0000256" key="3">
    <source>
        <dbReference type="ARBA" id="ARBA00023002"/>
    </source>
</evidence>
<dbReference type="Gene3D" id="3.30.70.2520">
    <property type="match status" value="1"/>
</dbReference>
<dbReference type="EMBL" id="APMP01000012">
    <property type="protein sequence ID" value="ENZ81800.1"/>
    <property type="molecule type" value="Genomic_DNA"/>
</dbReference>
<dbReference type="InterPro" id="IPR016167">
    <property type="entry name" value="FAD-bd_PCMH_sub1"/>
</dbReference>
<dbReference type="eggNOG" id="COG0277">
    <property type="taxonomic scope" value="Bacteria"/>
</dbReference>
<keyword evidence="2" id="KW-0274">FAD</keyword>
<dbReference type="PANTHER" id="PTHR43762">
    <property type="entry name" value="L-GULONOLACTONE OXIDASE"/>
    <property type="match status" value="1"/>
</dbReference>
<dbReference type="GO" id="GO:0071949">
    <property type="term" value="F:FAD binding"/>
    <property type="evidence" value="ECO:0007669"/>
    <property type="project" value="InterPro"/>
</dbReference>
<dbReference type="PANTHER" id="PTHR43762:SF1">
    <property type="entry name" value="D-ARABINONO-1,4-LACTONE OXIDASE"/>
    <property type="match status" value="1"/>
</dbReference>
<dbReference type="Pfam" id="PF01565">
    <property type="entry name" value="FAD_binding_4"/>
    <property type="match status" value="1"/>
</dbReference>
<dbReference type="InterPro" id="IPR010031">
    <property type="entry name" value="FAD_lactone_oxidase-like"/>
</dbReference>
<dbReference type="GO" id="GO:0003885">
    <property type="term" value="F:D-arabinono-1,4-lactone oxidase activity"/>
    <property type="evidence" value="ECO:0007669"/>
    <property type="project" value="InterPro"/>
</dbReference>
<sequence precursor="true">MISRRGALICGGVGAVVAAGGAGYAIATGDKPEPPAPPSVDAHGRLLWRNWSGIQKAYPAARLAPKDDAELASALKAAQAPIRPVGAGHSFTALAPTDGTLVSLDALSGVVGWEGDEAIVRAGTRLGALGPMLAEKGRALPNLPDINKQSLGGALGTGTHGTGAAIRAIHGDVTALRLVAPSGRVIDADAARNPEIFQAARVSLGTLGVITQVRIKTSANRRLRRRVWLEPFEEALAQAEARWAQHRNFEFYAVPFTGLAANISHDETDDPVQARGPDQDAEVLRALRALRNLLGFATPLRKAAGHALLSTAKPETAVDEGWKLLSTERPVRFNEMEFHLPVENQLKALAEVVRVIEKERPDVFFPIETRRIAPDDAWLSPFQGGPRGSVAVHAYYRDDFSFLYELIEPIFRRYDGRPHWGKLHSLNGSQLAAIYPRWKDFLAVRQDLDPEGRMLNPYLRGLLGLT</sequence>